<dbReference type="Gene3D" id="3.40.50.150">
    <property type="entry name" value="Vaccinia Virus protein VP39"/>
    <property type="match status" value="1"/>
</dbReference>
<keyword evidence="2" id="KW-0489">Methyltransferase</keyword>
<name>A0A508AGD6_9GAMM</name>
<dbReference type="GO" id="GO:0032259">
    <property type="term" value="P:methylation"/>
    <property type="evidence" value="ECO:0007669"/>
    <property type="project" value="UniProtKB-KW"/>
</dbReference>
<dbReference type="GO" id="GO:0008757">
    <property type="term" value="F:S-adenosylmethionine-dependent methyltransferase activity"/>
    <property type="evidence" value="ECO:0007669"/>
    <property type="project" value="InterPro"/>
</dbReference>
<organism evidence="2 3">
    <name type="scientific">Marilutibacter aestuarii</name>
    <dbReference type="NCBI Taxonomy" id="1706195"/>
    <lineage>
        <taxon>Bacteria</taxon>
        <taxon>Pseudomonadati</taxon>
        <taxon>Pseudomonadota</taxon>
        <taxon>Gammaproteobacteria</taxon>
        <taxon>Lysobacterales</taxon>
        <taxon>Lysobacteraceae</taxon>
        <taxon>Marilutibacter</taxon>
    </lineage>
</organism>
<protein>
    <submittedName>
        <fullName evidence="2">Class I SAM-dependent methyltransferase</fullName>
    </submittedName>
</protein>
<reference evidence="2 3" key="1">
    <citation type="submission" date="2019-06" db="EMBL/GenBank/DDBJ databases">
        <title>Lysobacter alkalisoli sp. nov. isolated from saline soil.</title>
        <authorList>
            <person name="Sun J.-Q."/>
            <person name="Xu L."/>
        </authorList>
    </citation>
    <scope>NUCLEOTIDE SEQUENCE [LARGE SCALE GENOMIC DNA]</scope>
    <source>
        <strain evidence="2 3">JCM 31130</strain>
    </source>
</reference>
<feature type="domain" description="Methyltransferase type 11" evidence="1">
    <location>
        <begin position="120"/>
        <end position="162"/>
    </location>
</feature>
<dbReference type="OrthoDB" id="5983563at2"/>
<dbReference type="InterPro" id="IPR029063">
    <property type="entry name" value="SAM-dependent_MTases_sf"/>
</dbReference>
<dbReference type="InterPro" id="IPR013216">
    <property type="entry name" value="Methyltransf_11"/>
</dbReference>
<dbReference type="SUPFAM" id="SSF53335">
    <property type="entry name" value="S-adenosyl-L-methionine-dependent methyltransferases"/>
    <property type="match status" value="1"/>
</dbReference>
<evidence type="ECO:0000259" key="1">
    <source>
        <dbReference type="Pfam" id="PF08241"/>
    </source>
</evidence>
<keyword evidence="3" id="KW-1185">Reference proteome</keyword>
<gene>
    <name evidence="2" type="ORF">FKV25_05520</name>
</gene>
<proteinExistence type="predicted"/>
<dbReference type="Pfam" id="PF08241">
    <property type="entry name" value="Methyltransf_11"/>
    <property type="match status" value="1"/>
</dbReference>
<keyword evidence="2" id="KW-0808">Transferase</keyword>
<dbReference type="Proteomes" id="UP000318212">
    <property type="component" value="Unassembled WGS sequence"/>
</dbReference>
<sequence length="282" mass="30058">MVTAPMESRRIGWHLHLLPGATPDSWPPACPPVATMPALQPSRQPGNADLGHPWFAGPAGQGLLAAESRAMARMLAGIPALPWVWIGVAGAAPPQRDIGRGICMHRAPWGFAGSVRCALPLPLANESFGAVLLQHVLDDGFADTDAVLSECRRILAPGGVLWLAALNPWSTYRARWWRSGMRARGPGYWQAALARAGFPVDAVHLQWLGPRWRPEDAEAGIGAADRLRAGLALTVSKRVHAAIPPNAVRKLRLQAGVGAMRTQLRVVGEATGEGSQKSAGRP</sequence>
<comment type="caution">
    <text evidence="2">The sequence shown here is derived from an EMBL/GenBank/DDBJ whole genome shotgun (WGS) entry which is preliminary data.</text>
</comment>
<dbReference type="EMBL" id="VICE01000053">
    <property type="protein sequence ID" value="TQD47671.1"/>
    <property type="molecule type" value="Genomic_DNA"/>
</dbReference>
<accession>A0A508AGD6</accession>
<evidence type="ECO:0000313" key="3">
    <source>
        <dbReference type="Proteomes" id="UP000318212"/>
    </source>
</evidence>
<dbReference type="CDD" id="cd02440">
    <property type="entry name" value="AdoMet_MTases"/>
    <property type="match status" value="1"/>
</dbReference>
<evidence type="ECO:0000313" key="2">
    <source>
        <dbReference type="EMBL" id="TQD47671.1"/>
    </source>
</evidence>
<dbReference type="AlphaFoldDB" id="A0A508AGD6"/>